<keyword evidence="5 6" id="KW-0472">Membrane</keyword>
<evidence type="ECO:0000256" key="3">
    <source>
        <dbReference type="ARBA" id="ARBA00022729"/>
    </source>
</evidence>
<feature type="transmembrane region" description="Helical" evidence="6">
    <location>
        <begin position="213"/>
        <end position="237"/>
    </location>
</feature>
<proteinExistence type="predicted"/>
<reference evidence="9" key="1">
    <citation type="submission" date="2022-08" db="EMBL/GenBank/DDBJ databases">
        <title>Novel sulfate-reducing endosymbionts in the free-living metamonad Anaeramoeba.</title>
        <authorList>
            <person name="Jerlstrom-Hultqvist J."/>
            <person name="Cepicka I."/>
            <person name="Gallot-Lavallee L."/>
            <person name="Salas-Leiva D."/>
            <person name="Curtis B.A."/>
            <person name="Zahonova K."/>
            <person name="Pipaliya S."/>
            <person name="Dacks J."/>
            <person name="Roger A.J."/>
        </authorList>
    </citation>
    <scope>NUCLEOTIDE SEQUENCE</scope>
    <source>
        <strain evidence="9">Schooner1</strain>
    </source>
</reference>
<evidence type="ECO:0000313" key="9">
    <source>
        <dbReference type="EMBL" id="KAJ6255150.1"/>
    </source>
</evidence>
<keyword evidence="2 6" id="KW-0812">Transmembrane</keyword>
<sequence>MKFLYFLLFLTTLSLSQSIIRETELKVSNTVINFEEFGFLSGGSYKIEIANLTKSETSSRMIIVDDGDYHLIENQNLSCDKVDDNSDYYFDVQQINGERLYTNSTFKKEEELIFCLTNCDYKSIEFQIKYTFLNPNGEHLSSGLILVPKIFFFSIFFYCFLLLLWLINWFKFRGSKILLHRCVSMLIVLKEIESIVLYFYWSYNSHVGKYNFAIIFFVSIYEVFCDTLLYFVLLLIAHGLSIVRTNLNLDTYCMLMFLSISVVIFIQIELILSKTTLKLIFLFVCAFSFFLMIKQVLIASEFTLRHLSHQRQLFRNQNMNFGFLSVNAKIKMLKRFKILILIYIFTFLNCLIYKHVISLKYIWTYYFFVFVTDLILYYGIGYTFCFRELGMFQEQDDHQHHNSSSASDALPPLLEHEIDDTFEGVPVIIANPTKKGDDAEWSVAFETEIQKQPDNVNFAKKDFQQNNLDVNINKNDNSTSHHAEGEDVREYRKYKSKKVNVKNNPERNRISQDLNSELEMSEYIPLTILGNDSIDDLETTNKREKMGELSDPLLNNEIEDQTDSQFTITERHLQEGLTNELITENERKDHSNISSVVDFSDEMKLLNEKY</sequence>
<dbReference type="InterPro" id="IPR009637">
    <property type="entry name" value="GPR107/GPR108-like"/>
</dbReference>
<feature type="transmembrane region" description="Helical" evidence="6">
    <location>
        <begin position="363"/>
        <end position="385"/>
    </location>
</feature>
<feature type="chain" id="PRO_5047129271" evidence="7">
    <location>
        <begin position="17"/>
        <end position="610"/>
    </location>
</feature>
<keyword evidence="3 7" id="KW-0732">Signal</keyword>
<evidence type="ECO:0000256" key="1">
    <source>
        <dbReference type="ARBA" id="ARBA00004141"/>
    </source>
</evidence>
<evidence type="ECO:0000256" key="5">
    <source>
        <dbReference type="ARBA" id="ARBA00023136"/>
    </source>
</evidence>
<dbReference type="InterPro" id="IPR053937">
    <property type="entry name" value="GOST_TM"/>
</dbReference>
<comment type="caution">
    <text evidence="9">The sequence shown here is derived from an EMBL/GenBank/DDBJ whole genome shotgun (WGS) entry which is preliminary data.</text>
</comment>
<feature type="transmembrane region" description="Helical" evidence="6">
    <location>
        <begin position="150"/>
        <end position="170"/>
    </location>
</feature>
<evidence type="ECO:0000256" key="4">
    <source>
        <dbReference type="ARBA" id="ARBA00022989"/>
    </source>
</evidence>
<comment type="subcellular location">
    <subcellularLocation>
        <location evidence="1">Membrane</location>
        <topology evidence="1">Multi-pass membrane protein</topology>
    </subcellularLocation>
</comment>
<accession>A0ABQ8ZE66</accession>
<feature type="transmembrane region" description="Helical" evidence="6">
    <location>
        <begin position="338"/>
        <end position="357"/>
    </location>
</feature>
<gene>
    <name evidence="9" type="ORF">M0813_11690</name>
</gene>
<protein>
    <submittedName>
        <fullName evidence="9">Lung seven transmembrane receptor</fullName>
    </submittedName>
</protein>
<feature type="transmembrane region" description="Helical" evidence="6">
    <location>
        <begin position="280"/>
        <end position="304"/>
    </location>
</feature>
<evidence type="ECO:0000313" key="10">
    <source>
        <dbReference type="Proteomes" id="UP001150062"/>
    </source>
</evidence>
<evidence type="ECO:0000259" key="8">
    <source>
        <dbReference type="Pfam" id="PF06814"/>
    </source>
</evidence>
<evidence type="ECO:0000256" key="2">
    <source>
        <dbReference type="ARBA" id="ARBA00022692"/>
    </source>
</evidence>
<evidence type="ECO:0000256" key="6">
    <source>
        <dbReference type="SAM" id="Phobius"/>
    </source>
</evidence>
<dbReference type="Pfam" id="PF06814">
    <property type="entry name" value="GOST_TM"/>
    <property type="match status" value="1"/>
</dbReference>
<keyword evidence="4 6" id="KW-1133">Transmembrane helix</keyword>
<dbReference type="Proteomes" id="UP001150062">
    <property type="component" value="Unassembled WGS sequence"/>
</dbReference>
<organism evidence="9 10">
    <name type="scientific">Anaeramoeba flamelloides</name>
    <dbReference type="NCBI Taxonomy" id="1746091"/>
    <lineage>
        <taxon>Eukaryota</taxon>
        <taxon>Metamonada</taxon>
        <taxon>Anaeramoebidae</taxon>
        <taxon>Anaeramoeba</taxon>
    </lineage>
</organism>
<keyword evidence="10" id="KW-1185">Reference proteome</keyword>
<feature type="domain" description="GOST seven transmembrane" evidence="8">
    <location>
        <begin position="150"/>
        <end position="367"/>
    </location>
</feature>
<evidence type="ECO:0000256" key="7">
    <source>
        <dbReference type="SAM" id="SignalP"/>
    </source>
</evidence>
<feature type="transmembrane region" description="Helical" evidence="6">
    <location>
        <begin position="249"/>
        <end position="268"/>
    </location>
</feature>
<name>A0ABQ8ZE66_9EUKA</name>
<dbReference type="PANTHER" id="PTHR21229">
    <property type="entry name" value="LUNG SEVEN TRANSMEMBRANE RECEPTOR"/>
    <property type="match status" value="1"/>
</dbReference>
<feature type="signal peptide" evidence="7">
    <location>
        <begin position="1"/>
        <end position="16"/>
    </location>
</feature>
<keyword evidence="9" id="KW-0675">Receptor</keyword>
<dbReference type="EMBL" id="JAOAOG010000012">
    <property type="protein sequence ID" value="KAJ6255150.1"/>
    <property type="molecule type" value="Genomic_DNA"/>
</dbReference>